<accession>A0A841GE56</accession>
<keyword evidence="3" id="KW-1185">Reference proteome</keyword>
<evidence type="ECO:0000313" key="2">
    <source>
        <dbReference type="EMBL" id="MBB6054916.1"/>
    </source>
</evidence>
<organism evidence="2 3">
    <name type="scientific">Tolumonas osonensis</name>
    <dbReference type="NCBI Taxonomy" id="675874"/>
    <lineage>
        <taxon>Bacteria</taxon>
        <taxon>Pseudomonadati</taxon>
        <taxon>Pseudomonadota</taxon>
        <taxon>Gammaproteobacteria</taxon>
        <taxon>Aeromonadales</taxon>
        <taxon>Aeromonadaceae</taxon>
        <taxon>Tolumonas</taxon>
    </lineage>
</organism>
<evidence type="ECO:0000256" key="1">
    <source>
        <dbReference type="SAM" id="Phobius"/>
    </source>
</evidence>
<reference evidence="2 3" key="1">
    <citation type="submission" date="2020-08" db="EMBL/GenBank/DDBJ databases">
        <title>Genomic Encyclopedia of Type Strains, Phase IV (KMG-IV): sequencing the most valuable type-strain genomes for metagenomic binning, comparative biology and taxonomic classification.</title>
        <authorList>
            <person name="Goeker M."/>
        </authorList>
    </citation>
    <scope>NUCLEOTIDE SEQUENCE [LARGE SCALE GENOMIC DNA]</scope>
    <source>
        <strain evidence="2 3">DSM 22975</strain>
    </source>
</reference>
<dbReference type="EMBL" id="JACHGR010000002">
    <property type="protein sequence ID" value="MBB6054916.1"/>
    <property type="molecule type" value="Genomic_DNA"/>
</dbReference>
<comment type="caution">
    <text evidence="2">The sequence shown here is derived from an EMBL/GenBank/DDBJ whole genome shotgun (WGS) entry which is preliminary data.</text>
</comment>
<keyword evidence="1" id="KW-0812">Transmembrane</keyword>
<feature type="transmembrane region" description="Helical" evidence="1">
    <location>
        <begin position="62"/>
        <end position="79"/>
    </location>
</feature>
<dbReference type="AlphaFoldDB" id="A0A841GE56"/>
<name>A0A841GE56_9GAMM</name>
<protein>
    <submittedName>
        <fullName evidence="2">Uncharacterized protein</fullName>
    </submittedName>
</protein>
<dbReference type="RefSeq" id="WP_188025709.1">
    <property type="nucleotide sequence ID" value="NZ_JACHGR010000002.1"/>
</dbReference>
<feature type="transmembrane region" description="Helical" evidence="1">
    <location>
        <begin position="34"/>
        <end position="55"/>
    </location>
</feature>
<evidence type="ECO:0000313" key="3">
    <source>
        <dbReference type="Proteomes" id="UP000585721"/>
    </source>
</evidence>
<dbReference type="Proteomes" id="UP000585721">
    <property type="component" value="Unassembled WGS sequence"/>
</dbReference>
<keyword evidence="1" id="KW-0472">Membrane</keyword>
<proteinExistence type="predicted"/>
<keyword evidence="1" id="KW-1133">Transmembrane helix</keyword>
<sequence>MWWRLLAGSVPGFSLAALICGLLAYLPPGNWQQLWVPSLLLFFPLWLGLTGWALAQKPQKSLIWLGIAHGVLVPFFLIVKHLHLVG</sequence>
<gene>
    <name evidence="2" type="ORF">HNR75_000788</name>
</gene>